<protein>
    <recommendedName>
        <fullName evidence="2">Galectin</fullName>
    </recommendedName>
</protein>
<dbReference type="GO" id="GO:0030395">
    <property type="term" value="F:lactose binding"/>
    <property type="evidence" value="ECO:0007669"/>
    <property type="project" value="TreeGrafter"/>
</dbReference>
<dbReference type="PANTHER" id="PTHR11346">
    <property type="entry name" value="GALECTIN"/>
    <property type="match status" value="1"/>
</dbReference>
<accession>A0A6J0T442</accession>
<dbReference type="GeneID" id="110075987"/>
<dbReference type="CDD" id="cd00070">
    <property type="entry name" value="GLECT"/>
    <property type="match status" value="1"/>
</dbReference>
<dbReference type="FunCoup" id="A0A6J0T442">
    <property type="interactions" value="2"/>
</dbReference>
<dbReference type="AlphaFoldDB" id="A0A6J0T442"/>
<sequence length="134" mass="14655">MPGIVCTNLLVAPGQRFSVKGDIPSGAKSFVVNLGKSKDDLMLHFNARFDAHGDIKTIVCNSKSKGQWGKEHRESNFPFQEGSTTEVFFTHDKNELTVTLPGNHQFKVPNSAALEGIEYACVEGDINFKGISLV</sequence>
<evidence type="ECO:0000313" key="5">
    <source>
        <dbReference type="RefSeq" id="XP_020643411.2"/>
    </source>
</evidence>
<dbReference type="Pfam" id="PF00337">
    <property type="entry name" value="Gal-bind_lectin"/>
    <property type="match status" value="1"/>
</dbReference>
<dbReference type="SMART" id="SM00276">
    <property type="entry name" value="GLECT"/>
    <property type="match status" value="1"/>
</dbReference>
<dbReference type="GO" id="GO:0005615">
    <property type="term" value="C:extracellular space"/>
    <property type="evidence" value="ECO:0007669"/>
    <property type="project" value="TreeGrafter"/>
</dbReference>
<feature type="domain" description="Galectin" evidence="3">
    <location>
        <begin position="3"/>
        <end position="134"/>
    </location>
</feature>
<evidence type="ECO:0000259" key="3">
    <source>
        <dbReference type="PROSITE" id="PS51304"/>
    </source>
</evidence>
<dbReference type="SMART" id="SM00908">
    <property type="entry name" value="Gal-bind_lectin"/>
    <property type="match status" value="1"/>
</dbReference>
<dbReference type="InterPro" id="IPR044156">
    <property type="entry name" value="Galectin-like"/>
</dbReference>
<proteinExistence type="predicted"/>
<dbReference type="InterPro" id="IPR001079">
    <property type="entry name" value="Galectin_CRD"/>
</dbReference>
<dbReference type="CTD" id="3956"/>
<evidence type="ECO:0000256" key="1">
    <source>
        <dbReference type="ARBA" id="ARBA00022734"/>
    </source>
</evidence>
<dbReference type="InterPro" id="IPR013320">
    <property type="entry name" value="ConA-like_dom_sf"/>
</dbReference>
<dbReference type="GO" id="GO:0043236">
    <property type="term" value="F:laminin binding"/>
    <property type="evidence" value="ECO:0007669"/>
    <property type="project" value="TreeGrafter"/>
</dbReference>
<dbReference type="OrthoDB" id="8443340at2759"/>
<dbReference type="Proteomes" id="UP001652642">
    <property type="component" value="Chromosome 5"/>
</dbReference>
<dbReference type="PROSITE" id="PS51304">
    <property type="entry name" value="GALECTIN"/>
    <property type="match status" value="1"/>
</dbReference>
<dbReference type="RefSeq" id="XP_020643411.2">
    <property type="nucleotide sequence ID" value="XM_020787752.2"/>
</dbReference>
<reference evidence="5" key="1">
    <citation type="submission" date="2025-08" db="UniProtKB">
        <authorList>
            <consortium name="RefSeq"/>
        </authorList>
    </citation>
    <scope>IDENTIFICATION</scope>
</reference>
<dbReference type="PANTHER" id="PTHR11346:SF97">
    <property type="entry name" value="GALECTIN-1"/>
    <property type="match status" value="1"/>
</dbReference>
<name>A0A6J0T442_9SAUR</name>
<gene>
    <name evidence="5" type="primary">LGALS1</name>
</gene>
<evidence type="ECO:0000313" key="4">
    <source>
        <dbReference type="Proteomes" id="UP001652642"/>
    </source>
</evidence>
<dbReference type="KEGG" id="pvt:110075987"/>
<dbReference type="InParanoid" id="A0A6J0T442"/>
<keyword evidence="1 2" id="KW-0430">Lectin</keyword>
<evidence type="ECO:0000256" key="2">
    <source>
        <dbReference type="RuleBase" id="RU102079"/>
    </source>
</evidence>
<keyword evidence="4" id="KW-1185">Reference proteome</keyword>
<dbReference type="SUPFAM" id="SSF49899">
    <property type="entry name" value="Concanavalin A-like lectins/glucanases"/>
    <property type="match status" value="1"/>
</dbReference>
<organism evidence="4 5">
    <name type="scientific">Pogona vitticeps</name>
    <name type="common">central bearded dragon</name>
    <dbReference type="NCBI Taxonomy" id="103695"/>
    <lineage>
        <taxon>Eukaryota</taxon>
        <taxon>Metazoa</taxon>
        <taxon>Chordata</taxon>
        <taxon>Craniata</taxon>
        <taxon>Vertebrata</taxon>
        <taxon>Euteleostomi</taxon>
        <taxon>Lepidosauria</taxon>
        <taxon>Squamata</taxon>
        <taxon>Bifurcata</taxon>
        <taxon>Unidentata</taxon>
        <taxon>Episquamata</taxon>
        <taxon>Toxicofera</taxon>
        <taxon>Iguania</taxon>
        <taxon>Acrodonta</taxon>
        <taxon>Agamidae</taxon>
        <taxon>Amphibolurinae</taxon>
        <taxon>Pogona</taxon>
    </lineage>
</organism>
<dbReference type="Gene3D" id="2.60.120.200">
    <property type="match status" value="1"/>
</dbReference>